<feature type="transmembrane region" description="Helical" evidence="12">
    <location>
        <begin position="95"/>
        <end position="113"/>
    </location>
</feature>
<dbReference type="InterPro" id="IPR005829">
    <property type="entry name" value="Sugar_transporter_CS"/>
</dbReference>
<dbReference type="PANTHER" id="PTHR43045">
    <property type="entry name" value="SHIKIMATE TRANSPORTER"/>
    <property type="match status" value="1"/>
</dbReference>
<keyword evidence="5 12" id="KW-0812">Transmembrane</keyword>
<dbReference type="PROSITE" id="PS50850">
    <property type="entry name" value="MFS"/>
    <property type="match status" value="1"/>
</dbReference>
<evidence type="ECO:0000256" key="10">
    <source>
        <dbReference type="ARBA" id="ARBA00039918"/>
    </source>
</evidence>
<evidence type="ECO:0000256" key="3">
    <source>
        <dbReference type="ARBA" id="ARBA00022448"/>
    </source>
</evidence>
<dbReference type="InterPro" id="IPR036259">
    <property type="entry name" value="MFS_trans_sf"/>
</dbReference>
<evidence type="ECO:0000256" key="6">
    <source>
        <dbReference type="ARBA" id="ARBA00022847"/>
    </source>
</evidence>
<dbReference type="RefSeq" id="WP_145693102.1">
    <property type="nucleotide sequence ID" value="NZ_VLJT01000060.1"/>
</dbReference>
<evidence type="ECO:0000256" key="4">
    <source>
        <dbReference type="ARBA" id="ARBA00022475"/>
    </source>
</evidence>
<feature type="transmembrane region" description="Helical" evidence="12">
    <location>
        <begin position="248"/>
        <end position="270"/>
    </location>
</feature>
<evidence type="ECO:0000259" key="13">
    <source>
        <dbReference type="PROSITE" id="PS50850"/>
    </source>
</evidence>
<dbReference type="PROSITE" id="PS00217">
    <property type="entry name" value="SUGAR_TRANSPORT_2"/>
    <property type="match status" value="1"/>
</dbReference>
<evidence type="ECO:0000256" key="1">
    <source>
        <dbReference type="ARBA" id="ARBA00004651"/>
    </source>
</evidence>
<feature type="transmembrane region" description="Helical" evidence="12">
    <location>
        <begin position="378"/>
        <end position="402"/>
    </location>
</feature>
<dbReference type="PANTHER" id="PTHR43045:SF1">
    <property type="entry name" value="SHIKIMATE TRANSPORTER"/>
    <property type="match status" value="1"/>
</dbReference>
<dbReference type="InterPro" id="IPR005828">
    <property type="entry name" value="MFS_sugar_transport-like"/>
</dbReference>
<keyword evidence="4" id="KW-1003">Cell membrane</keyword>
<protein>
    <recommendedName>
        <fullName evidence="10">Putative proline/betaine transporter</fullName>
    </recommendedName>
</protein>
<dbReference type="InterPro" id="IPR011701">
    <property type="entry name" value="MFS"/>
</dbReference>
<dbReference type="Gene3D" id="1.20.1250.20">
    <property type="entry name" value="MFS general substrate transporter like domains"/>
    <property type="match status" value="2"/>
</dbReference>
<comment type="subcellular location">
    <subcellularLocation>
        <location evidence="1">Cell membrane</location>
        <topology evidence="1">Multi-pass membrane protein</topology>
    </subcellularLocation>
</comment>
<dbReference type="GO" id="GO:0015293">
    <property type="term" value="F:symporter activity"/>
    <property type="evidence" value="ECO:0007669"/>
    <property type="project" value="UniProtKB-KW"/>
</dbReference>
<feature type="region of interest" description="Disordered" evidence="11">
    <location>
        <begin position="432"/>
        <end position="456"/>
    </location>
</feature>
<evidence type="ECO:0000256" key="5">
    <source>
        <dbReference type="ARBA" id="ARBA00022692"/>
    </source>
</evidence>
<evidence type="ECO:0000256" key="2">
    <source>
        <dbReference type="ARBA" id="ARBA00008240"/>
    </source>
</evidence>
<organism evidence="14 15">
    <name type="scientific">Rhodococcus rhodochrous J45</name>
    <dbReference type="NCBI Taxonomy" id="935266"/>
    <lineage>
        <taxon>Bacteria</taxon>
        <taxon>Bacillati</taxon>
        <taxon>Actinomycetota</taxon>
        <taxon>Actinomycetes</taxon>
        <taxon>Mycobacteriales</taxon>
        <taxon>Nocardiaceae</taxon>
        <taxon>Rhodococcus</taxon>
    </lineage>
</organism>
<feature type="transmembrane region" description="Helical" evidence="12">
    <location>
        <begin position="408"/>
        <end position="426"/>
    </location>
</feature>
<evidence type="ECO:0000313" key="14">
    <source>
        <dbReference type="EMBL" id="TWH09350.1"/>
    </source>
</evidence>
<feature type="compositionally biased region" description="Polar residues" evidence="11">
    <location>
        <begin position="432"/>
        <end position="448"/>
    </location>
</feature>
<keyword evidence="3" id="KW-0813">Transport</keyword>
<dbReference type="GO" id="GO:0005886">
    <property type="term" value="C:plasma membrane"/>
    <property type="evidence" value="ECO:0007669"/>
    <property type="project" value="UniProtKB-SubCell"/>
</dbReference>
<dbReference type="Proteomes" id="UP000317573">
    <property type="component" value="Unassembled WGS sequence"/>
</dbReference>
<dbReference type="SUPFAM" id="SSF103473">
    <property type="entry name" value="MFS general substrate transporter"/>
    <property type="match status" value="1"/>
</dbReference>
<feature type="transmembrane region" description="Helical" evidence="12">
    <location>
        <begin position="194"/>
        <end position="213"/>
    </location>
</feature>
<feature type="transmembrane region" description="Helical" evidence="12">
    <location>
        <begin position="34"/>
        <end position="53"/>
    </location>
</feature>
<comment type="similarity">
    <text evidence="2">Belongs to the major facilitator superfamily. Metabolite:H+ Symporter (MHS) family (TC 2.A.1.6) family.</text>
</comment>
<dbReference type="AlphaFoldDB" id="A0A562DI71"/>
<evidence type="ECO:0000256" key="7">
    <source>
        <dbReference type="ARBA" id="ARBA00022989"/>
    </source>
</evidence>
<feature type="transmembrane region" description="Helical" evidence="12">
    <location>
        <begin position="313"/>
        <end position="332"/>
    </location>
</feature>
<dbReference type="InterPro" id="IPR020846">
    <property type="entry name" value="MFS_dom"/>
</dbReference>
<evidence type="ECO:0000256" key="9">
    <source>
        <dbReference type="ARBA" id="ARBA00037295"/>
    </source>
</evidence>
<comment type="function">
    <text evidence="9">May be a proton symporter involved in the uptake of osmolytes such as proline and glycine betaine.</text>
</comment>
<gene>
    <name evidence="14" type="ORF">L618_005900000080</name>
</gene>
<comment type="caution">
    <text evidence="14">The sequence shown here is derived from an EMBL/GenBank/DDBJ whole genome shotgun (WGS) entry which is preliminary data.</text>
</comment>
<name>A0A562DI71_RHORH</name>
<accession>A0A562DI71</accession>
<evidence type="ECO:0000256" key="11">
    <source>
        <dbReference type="SAM" id="MobiDB-lite"/>
    </source>
</evidence>
<dbReference type="Pfam" id="PF07690">
    <property type="entry name" value="MFS_1"/>
    <property type="match status" value="1"/>
</dbReference>
<keyword evidence="8 12" id="KW-0472">Membrane</keyword>
<feature type="transmembrane region" description="Helical" evidence="12">
    <location>
        <begin position="160"/>
        <end position="182"/>
    </location>
</feature>
<reference evidence="14 15" key="1">
    <citation type="submission" date="2019-07" db="EMBL/GenBank/DDBJ databases">
        <title>Genome sequencing of lignin-degrading bacterial isolates.</title>
        <authorList>
            <person name="Gladden J."/>
        </authorList>
    </citation>
    <scope>NUCLEOTIDE SEQUENCE [LARGE SCALE GENOMIC DNA]</scope>
    <source>
        <strain evidence="14 15">J45</strain>
    </source>
</reference>
<evidence type="ECO:0000313" key="15">
    <source>
        <dbReference type="Proteomes" id="UP000317573"/>
    </source>
</evidence>
<dbReference type="CDD" id="cd17369">
    <property type="entry name" value="MFS_ShiA_like"/>
    <property type="match status" value="1"/>
</dbReference>
<evidence type="ECO:0000256" key="12">
    <source>
        <dbReference type="SAM" id="Phobius"/>
    </source>
</evidence>
<dbReference type="EMBL" id="VLJT01000060">
    <property type="protein sequence ID" value="TWH09350.1"/>
    <property type="molecule type" value="Genomic_DNA"/>
</dbReference>
<feature type="transmembrane region" description="Helical" evidence="12">
    <location>
        <begin position="119"/>
        <end position="148"/>
    </location>
</feature>
<evidence type="ECO:0000256" key="8">
    <source>
        <dbReference type="ARBA" id="ARBA00023136"/>
    </source>
</evidence>
<dbReference type="FunFam" id="1.20.1250.20:FF:000001">
    <property type="entry name" value="Dicarboxylate MFS transporter"/>
    <property type="match status" value="1"/>
</dbReference>
<proteinExistence type="inferred from homology"/>
<dbReference type="Pfam" id="PF00083">
    <property type="entry name" value="Sugar_tr"/>
    <property type="match status" value="1"/>
</dbReference>
<feature type="transmembrane region" description="Helical" evidence="12">
    <location>
        <begin position="59"/>
        <end position="83"/>
    </location>
</feature>
<sequence>MTTDTGNPGSNPSPPATPIKRVATASLIGSALEWYDFFLYGTAAALVFGPLFFTGDDSLTGTLAAFGTFAIGFVARPIGGVVFGHFGDRLGRKSMLVITLMMMGVCTALIGLLPTYQQIGFWAPVLLVVLRIIQGIAVGGEWGGAVLLISENAQPHRRGFFSAFSQVGVTIGFILSSSVFALVTLLPDDQFLTWGWRIPFLLGLVLMLAGLIIRMKITETPVFQELQTEGKVERYPALEAIRTQRRSILLTVGARMAENGGSYIFLVFSLAYGSHLGISSDVILPAIIAANVVQTFTMVGFGRLSDRVGRRPVYLFGAIGVVVWAVPFFLLMNTGTPAMIWIAIIVAVGLCHSAMIGTQPSFFSELFTGKVRYSGLSIGHEVAAIFAGGVAPLIATALLAWAGHFWPIAIYLAILGLISTVAVYRAPETASRFQTSTPGSGHTRNSANAGRIGESV</sequence>
<keyword evidence="7 12" id="KW-1133">Transmembrane helix</keyword>
<feature type="transmembrane region" description="Helical" evidence="12">
    <location>
        <begin position="338"/>
        <end position="357"/>
    </location>
</feature>
<feature type="domain" description="Major facilitator superfamily (MFS) profile" evidence="13">
    <location>
        <begin position="22"/>
        <end position="431"/>
    </location>
</feature>
<feature type="transmembrane region" description="Helical" evidence="12">
    <location>
        <begin position="282"/>
        <end position="301"/>
    </location>
</feature>
<keyword evidence="6" id="KW-0769">Symport</keyword>